<feature type="region of interest" description="Disordered" evidence="1">
    <location>
        <begin position="1"/>
        <end position="20"/>
    </location>
</feature>
<dbReference type="PANTHER" id="PTHR34310:SF9">
    <property type="entry name" value="BLR5716 PROTEIN"/>
    <property type="match status" value="1"/>
</dbReference>
<comment type="caution">
    <text evidence="3">The sequence shown here is derived from an EMBL/GenBank/DDBJ whole genome shotgun (WGS) entry which is preliminary data.</text>
</comment>
<sequence>MKEFEAMTDRPIKRPGPDHPITIEPNPARILVTVAGRVVADTRAALTLREASYPPVQYIPRKDVDMSLLERTDHSTYCPYKGDCAYYSLPLGGDRCVNAVWTYEAPFAPVAAIENHLAFYPDRVEVVEEKAVR</sequence>
<evidence type="ECO:0000313" key="3">
    <source>
        <dbReference type="EMBL" id="VTZ48421.1"/>
    </source>
</evidence>
<dbReference type="InterPro" id="IPR007361">
    <property type="entry name" value="DUF427"/>
</dbReference>
<dbReference type="EMBL" id="CABFMQ020000001">
    <property type="protein sequence ID" value="VTZ48421.1"/>
    <property type="molecule type" value="Genomic_DNA"/>
</dbReference>
<feature type="compositionally biased region" description="Basic and acidic residues" evidence="1">
    <location>
        <begin position="1"/>
        <end position="17"/>
    </location>
</feature>
<evidence type="ECO:0000259" key="2">
    <source>
        <dbReference type="Pfam" id="PF04248"/>
    </source>
</evidence>
<dbReference type="PANTHER" id="PTHR34310">
    <property type="entry name" value="DUF427 DOMAIN PROTEIN (AFU_ORTHOLOGUE AFUA_3G02220)"/>
    <property type="match status" value="1"/>
</dbReference>
<evidence type="ECO:0000313" key="4">
    <source>
        <dbReference type="Proteomes" id="UP000485880"/>
    </source>
</evidence>
<feature type="domain" description="DUF427" evidence="2">
    <location>
        <begin position="32"/>
        <end position="122"/>
    </location>
</feature>
<dbReference type="InterPro" id="IPR038694">
    <property type="entry name" value="DUF427_sf"/>
</dbReference>
<dbReference type="AlphaFoldDB" id="A0A8B6M060"/>
<evidence type="ECO:0000256" key="1">
    <source>
        <dbReference type="SAM" id="MobiDB-lite"/>
    </source>
</evidence>
<dbReference type="Gene3D" id="2.170.150.40">
    <property type="entry name" value="Domain of unknown function (DUF427)"/>
    <property type="match status" value="1"/>
</dbReference>
<gene>
    <name evidence="3" type="ORF">MPC4_10371</name>
</gene>
<proteinExistence type="predicted"/>
<protein>
    <recommendedName>
        <fullName evidence="2">DUF427 domain-containing protein</fullName>
    </recommendedName>
</protein>
<accession>A0A8B6M060</accession>
<reference evidence="3 4" key="1">
    <citation type="submission" date="2019-05" db="EMBL/GenBank/DDBJ databases">
        <authorList>
            <person name="Farhan Ul Haque M."/>
        </authorList>
    </citation>
    <scope>NUCLEOTIDE SEQUENCE [LARGE SCALE GENOMIC DNA]</scope>
    <source>
        <strain evidence="3">2</strain>
    </source>
</reference>
<dbReference type="Pfam" id="PF04248">
    <property type="entry name" value="NTP_transf_9"/>
    <property type="match status" value="1"/>
</dbReference>
<keyword evidence="4" id="KW-1185">Reference proteome</keyword>
<name>A0A8B6M060_METTU</name>
<organism evidence="3 4">
    <name type="scientific">Methylocella tundrae</name>
    <dbReference type="NCBI Taxonomy" id="227605"/>
    <lineage>
        <taxon>Bacteria</taxon>
        <taxon>Pseudomonadati</taxon>
        <taxon>Pseudomonadota</taxon>
        <taxon>Alphaproteobacteria</taxon>
        <taxon>Hyphomicrobiales</taxon>
        <taxon>Beijerinckiaceae</taxon>
        <taxon>Methylocella</taxon>
    </lineage>
</organism>
<dbReference type="Proteomes" id="UP000485880">
    <property type="component" value="Unassembled WGS sequence"/>
</dbReference>